<dbReference type="Proteomes" id="UP000004510">
    <property type="component" value="Unassembled WGS sequence"/>
</dbReference>
<feature type="signal peptide" evidence="1">
    <location>
        <begin position="1"/>
        <end position="29"/>
    </location>
</feature>
<name>D4X8N2_9BURK</name>
<evidence type="ECO:0008006" key="4">
    <source>
        <dbReference type="Google" id="ProtNLM"/>
    </source>
</evidence>
<comment type="caution">
    <text evidence="2">The sequence shown here is derived from an EMBL/GenBank/DDBJ whole genome shotgun (WGS) entry which is preliminary data.</text>
</comment>
<keyword evidence="1" id="KW-0732">Signal</keyword>
<sequence>MSLAVPFTQLLRFAALSVVVALASGCAHKITVSPDLNKIEAPANAERLNANVAYYIAEADLAKTVTTPGGGGDKVSYQPYKELETAFYKMLTNVFTNVIKIKTPEPTAADNVDYVVVPTLTTDSSSSSIVTWPPTRFTTTLITKVSGTANNASATITVTEDGAAEYSEFRRDFSLAARRSTQAALMKTQEALLAASELSAKR</sequence>
<protein>
    <recommendedName>
        <fullName evidence="4">Lipoprotein</fullName>
    </recommendedName>
</protein>
<evidence type="ECO:0000313" key="2">
    <source>
        <dbReference type="EMBL" id="EFF76741.1"/>
    </source>
</evidence>
<proteinExistence type="predicted"/>
<accession>D4X8N2</accession>
<dbReference type="HOGENOM" id="CLU_098611_0_0_4"/>
<feature type="chain" id="PRO_5003066504" description="Lipoprotein" evidence="1">
    <location>
        <begin position="30"/>
        <end position="202"/>
    </location>
</feature>
<dbReference type="PATRIC" id="fig|742159.3.peg.2747"/>
<evidence type="ECO:0000256" key="1">
    <source>
        <dbReference type="SAM" id="SignalP"/>
    </source>
</evidence>
<organism evidence="2 3">
    <name type="scientific">Achromobacter piechaudii ATCC 43553</name>
    <dbReference type="NCBI Taxonomy" id="742159"/>
    <lineage>
        <taxon>Bacteria</taxon>
        <taxon>Pseudomonadati</taxon>
        <taxon>Pseudomonadota</taxon>
        <taxon>Betaproteobacteria</taxon>
        <taxon>Burkholderiales</taxon>
        <taxon>Alcaligenaceae</taxon>
        <taxon>Achromobacter</taxon>
    </lineage>
</organism>
<dbReference type="eggNOG" id="ENOG5032IP1">
    <property type="taxonomic scope" value="Bacteria"/>
</dbReference>
<reference evidence="3" key="1">
    <citation type="submission" date="2010-03" db="EMBL/GenBank/DDBJ databases">
        <title>Complete sequence of Mobiluncus curtisii ATCC 43063.</title>
        <authorList>
            <person name="Muzny D."/>
            <person name="Qin X."/>
            <person name="Deng J."/>
            <person name="Jiang H."/>
            <person name="Liu Y."/>
            <person name="Qu J."/>
            <person name="Song X.-Z."/>
            <person name="Zhang L."/>
            <person name="Thornton R."/>
            <person name="Coyle M."/>
            <person name="Francisco L."/>
            <person name="Jackson L."/>
            <person name="Javaid M."/>
            <person name="Korchina V."/>
            <person name="Kovar C."/>
            <person name="Mata R."/>
            <person name="Mathew T."/>
            <person name="Ngo R."/>
            <person name="Nguyen L."/>
            <person name="Nguyen N."/>
            <person name="Okwuonu G."/>
            <person name="Ongeri F."/>
            <person name="Pham C."/>
            <person name="Simmons D."/>
            <person name="Wilczek-Boney K."/>
            <person name="Hale W."/>
            <person name="Jakkamsetti A."/>
            <person name="Pham P."/>
            <person name="Ruth R."/>
            <person name="San Lucas F."/>
            <person name="Warren J."/>
            <person name="Zhang J."/>
            <person name="Zhao Z."/>
            <person name="Zhou C."/>
            <person name="Zhu D."/>
            <person name="Lee S."/>
            <person name="Bess C."/>
            <person name="Blankenburg K."/>
            <person name="Forbes L."/>
            <person name="Fu Q."/>
            <person name="Gubbala S."/>
            <person name="Hirani K."/>
            <person name="Jayaseelan J.C."/>
            <person name="Lara F."/>
            <person name="Munidasa M."/>
            <person name="Palculict T."/>
            <person name="Patil S."/>
            <person name="Pu L.-L."/>
            <person name="Saada N."/>
            <person name="Tang L."/>
            <person name="Weissenberger G."/>
            <person name="Zhu Y."/>
            <person name="Hemphill L."/>
            <person name="Shang Y."/>
            <person name="Youmans B."/>
            <person name="Ayvaz T."/>
            <person name="Ross M."/>
            <person name="Santibanez J."/>
            <person name="Aqrawi P."/>
            <person name="Gross S."/>
            <person name="Joshi V."/>
            <person name="Fowler G."/>
            <person name="Nazareth L."/>
            <person name="Reid J."/>
            <person name="Worley K."/>
            <person name="Petrosino J."/>
            <person name="Highlander S."/>
            <person name="Gibbs R."/>
            <person name="Gibbs R."/>
        </authorList>
    </citation>
    <scope>NUCLEOTIDE SEQUENCE [LARGE SCALE GENOMIC DNA]</scope>
    <source>
        <strain evidence="3">ATCC 43553</strain>
    </source>
</reference>
<dbReference type="EMBL" id="ADMS01000044">
    <property type="protein sequence ID" value="EFF76741.1"/>
    <property type="molecule type" value="Genomic_DNA"/>
</dbReference>
<evidence type="ECO:0000313" key="3">
    <source>
        <dbReference type="Proteomes" id="UP000004510"/>
    </source>
</evidence>
<dbReference type="AlphaFoldDB" id="D4X8N2"/>
<gene>
    <name evidence="2" type="ORF">HMPREF0004_1829</name>
</gene>